<proteinExistence type="predicted"/>
<keyword evidence="1" id="KW-1133">Transmembrane helix</keyword>
<sequence>MKGHLGPFSVAFAEPCQSHRSLKDEFWLHPRLHPGELRVFSMLVPLCGCLVQGVLEFDSVCLHVFHYFSWIFVCIFWGFILFFGGS</sequence>
<comment type="caution">
    <text evidence="2">The sequence shown here is derived from an EMBL/GenBank/DDBJ whole genome shotgun (WGS) entry which is preliminary data.</text>
</comment>
<keyword evidence="3" id="KW-1185">Reference proteome</keyword>
<organism evidence="2 3">
    <name type="scientific">Pleurodeles waltl</name>
    <name type="common">Iberian ribbed newt</name>
    <dbReference type="NCBI Taxonomy" id="8319"/>
    <lineage>
        <taxon>Eukaryota</taxon>
        <taxon>Metazoa</taxon>
        <taxon>Chordata</taxon>
        <taxon>Craniata</taxon>
        <taxon>Vertebrata</taxon>
        <taxon>Euteleostomi</taxon>
        <taxon>Amphibia</taxon>
        <taxon>Batrachia</taxon>
        <taxon>Caudata</taxon>
        <taxon>Salamandroidea</taxon>
        <taxon>Salamandridae</taxon>
        <taxon>Pleurodelinae</taxon>
        <taxon>Pleurodeles</taxon>
    </lineage>
</organism>
<name>A0AAV7SEC9_PLEWA</name>
<reference evidence="2" key="1">
    <citation type="journal article" date="2022" name="bioRxiv">
        <title>Sequencing and chromosome-scale assembly of the giantPleurodeles waltlgenome.</title>
        <authorList>
            <person name="Brown T."/>
            <person name="Elewa A."/>
            <person name="Iarovenko S."/>
            <person name="Subramanian E."/>
            <person name="Araus A.J."/>
            <person name="Petzold A."/>
            <person name="Susuki M."/>
            <person name="Suzuki K.-i.T."/>
            <person name="Hayashi T."/>
            <person name="Toyoda A."/>
            <person name="Oliveira C."/>
            <person name="Osipova E."/>
            <person name="Leigh N.D."/>
            <person name="Simon A."/>
            <person name="Yun M.H."/>
        </authorList>
    </citation>
    <scope>NUCLEOTIDE SEQUENCE</scope>
    <source>
        <strain evidence="2">20211129_DDA</strain>
        <tissue evidence="2">Liver</tissue>
    </source>
</reference>
<evidence type="ECO:0000313" key="3">
    <source>
        <dbReference type="Proteomes" id="UP001066276"/>
    </source>
</evidence>
<gene>
    <name evidence="2" type="ORF">NDU88_002910</name>
</gene>
<protein>
    <submittedName>
        <fullName evidence="2">Uncharacterized protein</fullName>
    </submittedName>
</protein>
<keyword evidence="1" id="KW-0812">Transmembrane</keyword>
<dbReference type="Proteomes" id="UP001066276">
    <property type="component" value="Chromosome 4_2"/>
</dbReference>
<evidence type="ECO:0000313" key="2">
    <source>
        <dbReference type="EMBL" id="KAJ1162442.1"/>
    </source>
</evidence>
<dbReference type="AlphaFoldDB" id="A0AAV7SEC9"/>
<dbReference type="EMBL" id="JANPWB010000008">
    <property type="protein sequence ID" value="KAJ1162442.1"/>
    <property type="molecule type" value="Genomic_DNA"/>
</dbReference>
<keyword evidence="1" id="KW-0472">Membrane</keyword>
<feature type="transmembrane region" description="Helical" evidence="1">
    <location>
        <begin position="67"/>
        <end position="85"/>
    </location>
</feature>
<evidence type="ECO:0000256" key="1">
    <source>
        <dbReference type="SAM" id="Phobius"/>
    </source>
</evidence>
<accession>A0AAV7SEC9</accession>